<dbReference type="InterPro" id="IPR042258">
    <property type="entry name" value="DGOK_N"/>
</dbReference>
<keyword evidence="2" id="KW-1185">Reference proteome</keyword>
<dbReference type="RefSeq" id="WP_155455998.1">
    <property type="nucleotide sequence ID" value="NZ_WNKX01000018.1"/>
</dbReference>
<organism evidence="1 2">
    <name type="scientific">Massilia eburnea</name>
    <dbReference type="NCBI Taxonomy" id="1776165"/>
    <lineage>
        <taxon>Bacteria</taxon>
        <taxon>Pseudomonadati</taxon>
        <taxon>Pseudomonadota</taxon>
        <taxon>Betaproteobacteria</taxon>
        <taxon>Burkholderiales</taxon>
        <taxon>Oxalobacteraceae</taxon>
        <taxon>Telluria group</taxon>
        <taxon>Massilia</taxon>
    </lineage>
</organism>
<dbReference type="InterPro" id="IPR042257">
    <property type="entry name" value="DGOK_C"/>
</dbReference>
<dbReference type="OrthoDB" id="256574at2"/>
<dbReference type="Pfam" id="PF05035">
    <property type="entry name" value="DGOK"/>
    <property type="match status" value="1"/>
</dbReference>
<dbReference type="AlphaFoldDB" id="A0A6L6QME5"/>
<evidence type="ECO:0000313" key="1">
    <source>
        <dbReference type="EMBL" id="MTW13077.1"/>
    </source>
</evidence>
<dbReference type="InterPro" id="IPR007729">
    <property type="entry name" value="DGOK"/>
</dbReference>
<keyword evidence="1" id="KW-0418">Kinase</keyword>
<reference evidence="1 2" key="1">
    <citation type="submission" date="2019-11" db="EMBL/GenBank/DDBJ databases">
        <title>Type strains purchased from KCTC, JCM and DSMZ.</title>
        <authorList>
            <person name="Lu H."/>
        </authorList>
    </citation>
    <scope>NUCLEOTIDE SEQUENCE [LARGE SCALE GENOMIC DNA]</scope>
    <source>
        <strain evidence="1 2">JCM 31587</strain>
    </source>
</reference>
<comment type="caution">
    <text evidence="1">The sequence shown here is derived from an EMBL/GenBank/DDBJ whole genome shotgun (WGS) entry which is preliminary data.</text>
</comment>
<dbReference type="GO" id="GO:0008671">
    <property type="term" value="F:2-dehydro-3-deoxygalactonokinase activity"/>
    <property type="evidence" value="ECO:0007669"/>
    <property type="project" value="InterPro"/>
</dbReference>
<keyword evidence="1" id="KW-0808">Transferase</keyword>
<protein>
    <submittedName>
        <fullName evidence="1">2-keto-3-deoxy-galactonokinase</fullName>
    </submittedName>
</protein>
<proteinExistence type="predicted"/>
<dbReference type="Gene3D" id="3.30.420.310">
    <property type="entry name" value="2-keto-3-deoxy-galactonokinase, C-terminal domain"/>
    <property type="match status" value="1"/>
</dbReference>
<gene>
    <name evidence="1" type="ORF">GM658_20940</name>
</gene>
<accession>A0A6L6QME5</accession>
<dbReference type="GO" id="GO:0034194">
    <property type="term" value="P:D-galactonate catabolic process"/>
    <property type="evidence" value="ECO:0007669"/>
    <property type="project" value="InterPro"/>
</dbReference>
<dbReference type="Gene3D" id="3.30.420.300">
    <property type="entry name" value="2-keto-3-deoxy-galactonokinase, substrate binding domain"/>
    <property type="match status" value="1"/>
</dbReference>
<dbReference type="EMBL" id="WNKX01000018">
    <property type="protein sequence ID" value="MTW13077.1"/>
    <property type="molecule type" value="Genomic_DNA"/>
</dbReference>
<name>A0A6L6QME5_9BURK</name>
<dbReference type="Proteomes" id="UP000472320">
    <property type="component" value="Unassembled WGS sequence"/>
</dbReference>
<evidence type="ECO:0000313" key="2">
    <source>
        <dbReference type="Proteomes" id="UP000472320"/>
    </source>
</evidence>
<sequence length="316" mass="32692">MVSHADSASLLGLDWGSSSLRAFLLGSGGKVLAERSNSQGASTLSGVPAFADALQGIAGDWLAAHPGLPILACGMIGSQHGWRDVPYAACPADAAALAAGMLSSPGAEISIVPGMLYDDGALPPDLMRGEETQIVGALQLQPALREASCIVLPGTHSKWAQVNDGRLRRFATHMTGELFAVLRSHSVLGRLMGDSGAFAEHAFVAGVDAARDCGHLGMSHQIFAARTLGVTGRAPASDLADYLSGLLVGHELRAGLAWRDAAGLAQAPLALVGSHVLCQRYALALQRFQAEPPLLLDNTAPAGLYHLARAAGMIKD</sequence>